<evidence type="ECO:0000313" key="6">
    <source>
        <dbReference type="WBParaSite" id="EN70_8754"/>
    </source>
</evidence>
<organism evidence="5 6">
    <name type="scientific">Loa loa</name>
    <name type="common">Eye worm</name>
    <name type="synonym">Filaria loa</name>
    <dbReference type="NCBI Taxonomy" id="7209"/>
    <lineage>
        <taxon>Eukaryota</taxon>
        <taxon>Metazoa</taxon>
        <taxon>Ecdysozoa</taxon>
        <taxon>Nematoda</taxon>
        <taxon>Chromadorea</taxon>
        <taxon>Rhabditida</taxon>
        <taxon>Spirurina</taxon>
        <taxon>Spiruromorpha</taxon>
        <taxon>Filarioidea</taxon>
        <taxon>Onchocercidae</taxon>
        <taxon>Loa</taxon>
    </lineage>
</organism>
<dbReference type="InterPro" id="IPR023780">
    <property type="entry name" value="Chromo_domain"/>
</dbReference>
<dbReference type="PROSITE" id="PS00598">
    <property type="entry name" value="CHROMO_1"/>
    <property type="match status" value="1"/>
</dbReference>
<dbReference type="SMART" id="SM00300">
    <property type="entry name" value="ChSh"/>
    <property type="match status" value="1"/>
</dbReference>
<keyword evidence="2" id="KW-0539">Nucleus</keyword>
<keyword evidence="5" id="KW-1185">Reference proteome</keyword>
<dbReference type="GO" id="GO:0005634">
    <property type="term" value="C:nucleus"/>
    <property type="evidence" value="ECO:0007669"/>
    <property type="project" value="UniProtKB-SubCell"/>
</dbReference>
<dbReference type="Pfam" id="PF01393">
    <property type="entry name" value="Chromo_shadow"/>
    <property type="match status" value="1"/>
</dbReference>
<proteinExistence type="predicted"/>
<dbReference type="Proteomes" id="UP000095285">
    <property type="component" value="Unassembled WGS sequence"/>
</dbReference>
<dbReference type="InterPro" id="IPR051219">
    <property type="entry name" value="Heterochromatin_chromo-domain"/>
</dbReference>
<dbReference type="Pfam" id="PF00385">
    <property type="entry name" value="Chromo"/>
    <property type="match status" value="1"/>
</dbReference>
<dbReference type="CDD" id="cd00034">
    <property type="entry name" value="CSD"/>
    <property type="match status" value="1"/>
</dbReference>
<dbReference type="AlphaFoldDB" id="A0A1I7W237"/>
<dbReference type="InterPro" id="IPR000953">
    <property type="entry name" value="Chromo/chromo_shadow_dom"/>
</dbReference>
<evidence type="ECO:0000256" key="1">
    <source>
        <dbReference type="ARBA" id="ARBA00004123"/>
    </source>
</evidence>
<feature type="region of interest" description="Disordered" evidence="3">
    <location>
        <begin position="112"/>
        <end position="219"/>
    </location>
</feature>
<dbReference type="SUPFAM" id="SSF54160">
    <property type="entry name" value="Chromo domain-like"/>
    <property type="match status" value="2"/>
</dbReference>
<dbReference type="InterPro" id="IPR017984">
    <property type="entry name" value="Chromo_dom_subgr"/>
</dbReference>
<evidence type="ECO:0000256" key="3">
    <source>
        <dbReference type="SAM" id="MobiDB-lite"/>
    </source>
</evidence>
<dbReference type="InterPro" id="IPR016197">
    <property type="entry name" value="Chromo-like_dom_sf"/>
</dbReference>
<dbReference type="InterPro" id="IPR008251">
    <property type="entry name" value="Chromo_shadow_dom"/>
</dbReference>
<reference evidence="6" key="2">
    <citation type="submission" date="2016-11" db="UniProtKB">
        <authorList>
            <consortium name="WormBaseParasite"/>
        </authorList>
    </citation>
    <scope>IDENTIFICATION</scope>
</reference>
<sequence>MTNCVWCVGGWIIRIVMHIHYRSISRFSDAAWAVVTCVSKMELPVWGFRKCKTFRKMTKVTNKKDDDANDLRPTNQAAVAPDNLLVELLEPNPAVQTEYFLEACSNKEGEITNSTSAIGNGCESIDNNEESAGNDGKTNQHELKISDVPVKTEAIRIANEREKEKLQSDGDSSDGNKEGMTVDNDEKSGNSENSSDTIDENNDDDDIGEVDKEIPGETDDEEYVVEKILDRRYNRRRKRIEYLIKWAGYDNESENTWESAENCKSAPDAIREYEESLKKNATKYLLRSRPVTMGSGSNDDEKEPSKFLKRKTDEIKKELYSEENSSDDSEEISSKRTKVDCILGVKKQDNEILAVVRFEDGRYDLIPTQVLVSKCPKKLVNYYERSLKFVSS</sequence>
<feature type="compositionally biased region" description="Basic and acidic residues" evidence="3">
    <location>
        <begin position="158"/>
        <end position="168"/>
    </location>
</feature>
<dbReference type="WBParaSite" id="EN70_8754">
    <property type="protein sequence ID" value="EN70_8754"/>
    <property type="gene ID" value="EN70_8754"/>
</dbReference>
<dbReference type="SMART" id="SM00298">
    <property type="entry name" value="CHROMO"/>
    <property type="match status" value="1"/>
</dbReference>
<dbReference type="CDD" id="cd00024">
    <property type="entry name" value="CD_CSD"/>
    <property type="match status" value="1"/>
</dbReference>
<evidence type="ECO:0000256" key="2">
    <source>
        <dbReference type="ARBA" id="ARBA00023242"/>
    </source>
</evidence>
<feature type="region of interest" description="Disordered" evidence="3">
    <location>
        <begin position="289"/>
        <end position="308"/>
    </location>
</feature>
<dbReference type="PRINTS" id="PR00504">
    <property type="entry name" value="CHROMODOMAIN"/>
</dbReference>
<reference evidence="5" key="1">
    <citation type="submission" date="2012-04" db="EMBL/GenBank/DDBJ databases">
        <title>The Genome Sequence of Loa loa.</title>
        <authorList>
            <consortium name="The Broad Institute Genome Sequencing Platform"/>
            <consortium name="Broad Institute Genome Sequencing Center for Infectious Disease"/>
            <person name="Nutman T.B."/>
            <person name="Fink D.L."/>
            <person name="Russ C."/>
            <person name="Young S."/>
            <person name="Zeng Q."/>
            <person name="Gargeya S."/>
            <person name="Alvarado L."/>
            <person name="Berlin A."/>
            <person name="Chapman S.B."/>
            <person name="Chen Z."/>
            <person name="Freedman E."/>
            <person name="Gellesch M."/>
            <person name="Goldberg J."/>
            <person name="Griggs A."/>
            <person name="Gujja S."/>
            <person name="Heilman E.R."/>
            <person name="Heiman D."/>
            <person name="Howarth C."/>
            <person name="Mehta T."/>
            <person name="Neiman D."/>
            <person name="Pearson M."/>
            <person name="Roberts A."/>
            <person name="Saif S."/>
            <person name="Shea T."/>
            <person name="Shenoy N."/>
            <person name="Sisk P."/>
            <person name="Stolte C."/>
            <person name="Sykes S."/>
            <person name="White J."/>
            <person name="Yandava C."/>
            <person name="Haas B."/>
            <person name="Henn M.R."/>
            <person name="Nusbaum C."/>
            <person name="Birren B."/>
        </authorList>
    </citation>
    <scope>NUCLEOTIDE SEQUENCE [LARGE SCALE GENOMIC DNA]</scope>
</reference>
<protein>
    <submittedName>
        <fullName evidence="6">Chromo domain-containing protein</fullName>
    </submittedName>
</protein>
<dbReference type="Gene3D" id="2.40.50.40">
    <property type="match status" value="2"/>
</dbReference>
<accession>A0A1I7W237</accession>
<dbReference type="PANTHER" id="PTHR22812">
    <property type="entry name" value="CHROMOBOX PROTEIN"/>
    <property type="match status" value="1"/>
</dbReference>
<evidence type="ECO:0000259" key="4">
    <source>
        <dbReference type="PROSITE" id="PS50013"/>
    </source>
</evidence>
<comment type="subcellular location">
    <subcellularLocation>
        <location evidence="1">Nucleus</location>
    </subcellularLocation>
</comment>
<feature type="compositionally biased region" description="Acidic residues" evidence="3">
    <location>
        <begin position="197"/>
        <end position="208"/>
    </location>
</feature>
<dbReference type="GO" id="GO:0000792">
    <property type="term" value="C:heterochromatin"/>
    <property type="evidence" value="ECO:0007669"/>
    <property type="project" value="UniProtKB-ARBA"/>
</dbReference>
<dbReference type="STRING" id="7209.A0A1I7W237"/>
<evidence type="ECO:0000313" key="5">
    <source>
        <dbReference type="Proteomes" id="UP000095285"/>
    </source>
</evidence>
<dbReference type="PROSITE" id="PS50013">
    <property type="entry name" value="CHROMO_2"/>
    <property type="match status" value="1"/>
</dbReference>
<dbReference type="InterPro" id="IPR023779">
    <property type="entry name" value="Chromodomain_CS"/>
</dbReference>
<feature type="domain" description="Chromo" evidence="4">
    <location>
        <begin position="223"/>
        <end position="275"/>
    </location>
</feature>
<dbReference type="eggNOG" id="KOG1911">
    <property type="taxonomic scope" value="Eukaryota"/>
</dbReference>
<name>A0A1I7W237_LOALO</name>